<gene>
    <name evidence="1" type="ORF">LCGC14_0667210</name>
</gene>
<sequence>MQGKFFKDISGSCTNCGNDLVAGGYIKYNTKDEIEEVLCSACKEIETLTKVKKSELIVKRLVGWFFKGYYEVVSTKNIHITTLSLSEKELSDFVINPNIDVKIVYN</sequence>
<organism evidence="1">
    <name type="scientific">marine sediment metagenome</name>
    <dbReference type="NCBI Taxonomy" id="412755"/>
    <lineage>
        <taxon>unclassified sequences</taxon>
        <taxon>metagenomes</taxon>
        <taxon>ecological metagenomes</taxon>
    </lineage>
</organism>
<dbReference type="EMBL" id="LAZR01001299">
    <property type="protein sequence ID" value="KKN47029.1"/>
    <property type="molecule type" value="Genomic_DNA"/>
</dbReference>
<evidence type="ECO:0000313" key="1">
    <source>
        <dbReference type="EMBL" id="KKN47029.1"/>
    </source>
</evidence>
<name>A0A0F9QX38_9ZZZZ</name>
<comment type="caution">
    <text evidence="1">The sequence shown here is derived from an EMBL/GenBank/DDBJ whole genome shotgun (WGS) entry which is preliminary data.</text>
</comment>
<protein>
    <submittedName>
        <fullName evidence="1">Uncharacterized protein</fullName>
    </submittedName>
</protein>
<dbReference type="AlphaFoldDB" id="A0A0F9QX38"/>
<proteinExistence type="predicted"/>
<accession>A0A0F9QX38</accession>
<reference evidence="1" key="1">
    <citation type="journal article" date="2015" name="Nature">
        <title>Complex archaea that bridge the gap between prokaryotes and eukaryotes.</title>
        <authorList>
            <person name="Spang A."/>
            <person name="Saw J.H."/>
            <person name="Jorgensen S.L."/>
            <person name="Zaremba-Niedzwiedzka K."/>
            <person name="Martijn J."/>
            <person name="Lind A.E."/>
            <person name="van Eijk R."/>
            <person name="Schleper C."/>
            <person name="Guy L."/>
            <person name="Ettema T.J."/>
        </authorList>
    </citation>
    <scope>NUCLEOTIDE SEQUENCE</scope>
</reference>